<organism evidence="7 8">
    <name type="scientific">Byssothecium circinans</name>
    <dbReference type="NCBI Taxonomy" id="147558"/>
    <lineage>
        <taxon>Eukaryota</taxon>
        <taxon>Fungi</taxon>
        <taxon>Dikarya</taxon>
        <taxon>Ascomycota</taxon>
        <taxon>Pezizomycotina</taxon>
        <taxon>Dothideomycetes</taxon>
        <taxon>Pleosporomycetidae</taxon>
        <taxon>Pleosporales</taxon>
        <taxon>Massarineae</taxon>
        <taxon>Massarinaceae</taxon>
        <taxon>Byssothecium</taxon>
    </lineage>
</organism>
<reference evidence="7" key="1">
    <citation type="journal article" date="2020" name="Stud. Mycol.">
        <title>101 Dothideomycetes genomes: a test case for predicting lifestyles and emergence of pathogens.</title>
        <authorList>
            <person name="Haridas S."/>
            <person name="Albert R."/>
            <person name="Binder M."/>
            <person name="Bloem J."/>
            <person name="Labutti K."/>
            <person name="Salamov A."/>
            <person name="Andreopoulos B."/>
            <person name="Baker S."/>
            <person name="Barry K."/>
            <person name="Bills G."/>
            <person name="Bluhm B."/>
            <person name="Cannon C."/>
            <person name="Castanera R."/>
            <person name="Culley D."/>
            <person name="Daum C."/>
            <person name="Ezra D."/>
            <person name="Gonzalez J."/>
            <person name="Henrissat B."/>
            <person name="Kuo A."/>
            <person name="Liang C."/>
            <person name="Lipzen A."/>
            <person name="Lutzoni F."/>
            <person name="Magnuson J."/>
            <person name="Mondo S."/>
            <person name="Nolan M."/>
            <person name="Ohm R."/>
            <person name="Pangilinan J."/>
            <person name="Park H.-J."/>
            <person name="Ramirez L."/>
            <person name="Alfaro M."/>
            <person name="Sun H."/>
            <person name="Tritt A."/>
            <person name="Yoshinaga Y."/>
            <person name="Zwiers L.-H."/>
            <person name="Turgeon B."/>
            <person name="Goodwin S."/>
            <person name="Spatafora J."/>
            <person name="Crous P."/>
            <person name="Grigoriev I."/>
        </authorList>
    </citation>
    <scope>NUCLEOTIDE SEQUENCE</scope>
    <source>
        <strain evidence="7">CBS 675.92</strain>
    </source>
</reference>
<feature type="region of interest" description="Disordered" evidence="5">
    <location>
        <begin position="1"/>
        <end position="32"/>
    </location>
</feature>
<name>A0A6A5TC40_9PLEO</name>
<dbReference type="PROSITE" id="PS01360">
    <property type="entry name" value="ZF_MYND_1"/>
    <property type="match status" value="1"/>
</dbReference>
<dbReference type="EMBL" id="ML977040">
    <property type="protein sequence ID" value="KAF1949232.1"/>
    <property type="molecule type" value="Genomic_DNA"/>
</dbReference>
<dbReference type="Gene3D" id="6.10.140.2220">
    <property type="match status" value="1"/>
</dbReference>
<evidence type="ECO:0000256" key="5">
    <source>
        <dbReference type="SAM" id="MobiDB-lite"/>
    </source>
</evidence>
<dbReference type="Pfam" id="PF01753">
    <property type="entry name" value="zf-MYND"/>
    <property type="match status" value="1"/>
</dbReference>
<evidence type="ECO:0000256" key="2">
    <source>
        <dbReference type="ARBA" id="ARBA00022771"/>
    </source>
</evidence>
<keyword evidence="2 4" id="KW-0863">Zinc-finger</keyword>
<feature type="region of interest" description="Disordered" evidence="5">
    <location>
        <begin position="84"/>
        <end position="109"/>
    </location>
</feature>
<dbReference type="GO" id="GO:0008270">
    <property type="term" value="F:zinc ion binding"/>
    <property type="evidence" value="ECO:0007669"/>
    <property type="project" value="UniProtKB-KW"/>
</dbReference>
<keyword evidence="8" id="KW-1185">Reference proteome</keyword>
<protein>
    <recommendedName>
        <fullName evidence="6">MYND-type domain-containing protein</fullName>
    </recommendedName>
</protein>
<dbReference type="SUPFAM" id="SSF144232">
    <property type="entry name" value="HIT/MYND zinc finger-like"/>
    <property type="match status" value="1"/>
</dbReference>
<keyword evidence="3" id="KW-0862">Zinc</keyword>
<accession>A0A6A5TC40</accession>
<sequence length="109" mass="11971">MSSSSDLQGTTSSMNETPEASSSSSQPESPPTICAQCQASPSSLKQCNKCKSISYCSKECQKAHYKMHKKECAKLAQAYVETHEPKMASRAPPKVGDRNTGYKKWQFDT</sequence>
<dbReference type="OrthoDB" id="341421at2759"/>
<dbReference type="AlphaFoldDB" id="A0A6A5TC40"/>
<evidence type="ECO:0000313" key="8">
    <source>
        <dbReference type="Proteomes" id="UP000800035"/>
    </source>
</evidence>
<evidence type="ECO:0000259" key="6">
    <source>
        <dbReference type="PROSITE" id="PS50865"/>
    </source>
</evidence>
<dbReference type="Proteomes" id="UP000800035">
    <property type="component" value="Unassembled WGS sequence"/>
</dbReference>
<proteinExistence type="predicted"/>
<evidence type="ECO:0000256" key="1">
    <source>
        <dbReference type="ARBA" id="ARBA00022723"/>
    </source>
</evidence>
<evidence type="ECO:0000256" key="3">
    <source>
        <dbReference type="ARBA" id="ARBA00022833"/>
    </source>
</evidence>
<evidence type="ECO:0000313" key="7">
    <source>
        <dbReference type="EMBL" id="KAF1949232.1"/>
    </source>
</evidence>
<dbReference type="InterPro" id="IPR002893">
    <property type="entry name" value="Znf_MYND"/>
</dbReference>
<dbReference type="PROSITE" id="PS50865">
    <property type="entry name" value="ZF_MYND_2"/>
    <property type="match status" value="1"/>
</dbReference>
<feature type="compositionally biased region" description="Low complexity" evidence="5">
    <location>
        <begin position="1"/>
        <end position="27"/>
    </location>
</feature>
<keyword evidence="1" id="KW-0479">Metal-binding</keyword>
<gene>
    <name evidence="7" type="ORF">CC80DRAFT_279229</name>
</gene>
<feature type="domain" description="MYND-type" evidence="6">
    <location>
        <begin position="34"/>
        <end position="72"/>
    </location>
</feature>
<evidence type="ECO:0000256" key="4">
    <source>
        <dbReference type="PROSITE-ProRule" id="PRU00134"/>
    </source>
</evidence>